<sequence length="236" mass="27221">MLGKKLEFPTAYHPQTDGLAESMIQTMKDIVRRFCAYGLEYKDHKGYTHDWVTVLTPVQLAYNTIQQSTTGKSPSLVEKWWNPLFPVDHLKKKLLTIHPTSNYFHDISKRSCHTASHRKNAAGVRITQEFSQKHPEFPVTLVKPYFQTGEEKVPSKTKTTNPPYRVQVEDSCGPLKKIIKEKKTRLSVKDQKQHLVSFKSQTENKDIWWAEDGIPDGNLHVIRLRASRGTEQSHQL</sequence>
<dbReference type="Proteomes" id="UP000765509">
    <property type="component" value="Unassembled WGS sequence"/>
</dbReference>
<dbReference type="GO" id="GO:0005634">
    <property type="term" value="C:nucleus"/>
    <property type="evidence" value="ECO:0007669"/>
    <property type="project" value="UniProtKB-ARBA"/>
</dbReference>
<dbReference type="PANTHER" id="PTHR47266">
    <property type="entry name" value="ENDONUCLEASE-RELATED"/>
    <property type="match status" value="1"/>
</dbReference>
<dbReference type="PROSITE" id="PS50994">
    <property type="entry name" value="INTEGRASE"/>
    <property type="match status" value="1"/>
</dbReference>
<protein>
    <recommendedName>
        <fullName evidence="2">Integrase catalytic domain-containing protein</fullName>
    </recommendedName>
</protein>
<dbReference type="InterPro" id="IPR052160">
    <property type="entry name" value="Gypsy_RT_Integrase-like"/>
</dbReference>
<reference evidence="3" key="1">
    <citation type="submission" date="2021-03" db="EMBL/GenBank/DDBJ databases">
        <title>Draft genome sequence of rust myrtle Austropuccinia psidii MF-1, a brazilian biotype.</title>
        <authorList>
            <person name="Quecine M.C."/>
            <person name="Pachon D.M.R."/>
            <person name="Bonatelli M.L."/>
            <person name="Correr F.H."/>
            <person name="Franceschini L.M."/>
            <person name="Leite T.F."/>
            <person name="Margarido G.R.A."/>
            <person name="Almeida C.A."/>
            <person name="Ferrarezi J.A."/>
            <person name="Labate C.A."/>
        </authorList>
    </citation>
    <scope>NUCLEOTIDE SEQUENCE</scope>
    <source>
        <strain evidence="3">MF-1</strain>
    </source>
</reference>
<gene>
    <name evidence="3" type="ORF">O181_034865</name>
</gene>
<dbReference type="InterPro" id="IPR036397">
    <property type="entry name" value="RNaseH_sf"/>
</dbReference>
<accession>A0A9Q3D3S2</accession>
<dbReference type="Gene3D" id="3.30.420.10">
    <property type="entry name" value="Ribonuclease H-like superfamily/Ribonuclease H"/>
    <property type="match status" value="1"/>
</dbReference>
<evidence type="ECO:0000256" key="1">
    <source>
        <dbReference type="ARBA" id="ARBA00022884"/>
    </source>
</evidence>
<dbReference type="AlphaFoldDB" id="A0A9Q3D3S2"/>
<dbReference type="GO" id="GO:0003723">
    <property type="term" value="F:RNA binding"/>
    <property type="evidence" value="ECO:0007669"/>
    <property type="project" value="UniProtKB-KW"/>
</dbReference>
<comment type="caution">
    <text evidence="3">The sequence shown here is derived from an EMBL/GenBank/DDBJ whole genome shotgun (WGS) entry which is preliminary data.</text>
</comment>
<organism evidence="3 4">
    <name type="scientific">Austropuccinia psidii MF-1</name>
    <dbReference type="NCBI Taxonomy" id="1389203"/>
    <lineage>
        <taxon>Eukaryota</taxon>
        <taxon>Fungi</taxon>
        <taxon>Dikarya</taxon>
        <taxon>Basidiomycota</taxon>
        <taxon>Pucciniomycotina</taxon>
        <taxon>Pucciniomycetes</taxon>
        <taxon>Pucciniales</taxon>
        <taxon>Sphaerophragmiaceae</taxon>
        <taxon>Austropuccinia</taxon>
    </lineage>
</organism>
<dbReference type="OrthoDB" id="3227343at2759"/>
<evidence type="ECO:0000259" key="2">
    <source>
        <dbReference type="PROSITE" id="PS50994"/>
    </source>
</evidence>
<dbReference type="InterPro" id="IPR001584">
    <property type="entry name" value="Integrase_cat-core"/>
</dbReference>
<evidence type="ECO:0000313" key="4">
    <source>
        <dbReference type="Proteomes" id="UP000765509"/>
    </source>
</evidence>
<keyword evidence="4" id="KW-1185">Reference proteome</keyword>
<feature type="domain" description="Integrase catalytic" evidence="2">
    <location>
        <begin position="1"/>
        <end position="82"/>
    </location>
</feature>
<dbReference type="SUPFAM" id="SSF53098">
    <property type="entry name" value="Ribonuclease H-like"/>
    <property type="match status" value="1"/>
</dbReference>
<dbReference type="EMBL" id="AVOT02012934">
    <property type="protein sequence ID" value="MBW0495150.1"/>
    <property type="molecule type" value="Genomic_DNA"/>
</dbReference>
<name>A0A9Q3D3S2_9BASI</name>
<evidence type="ECO:0000313" key="3">
    <source>
        <dbReference type="EMBL" id="MBW0495150.1"/>
    </source>
</evidence>
<proteinExistence type="predicted"/>
<keyword evidence="1" id="KW-0694">RNA-binding</keyword>
<dbReference type="GO" id="GO:0015074">
    <property type="term" value="P:DNA integration"/>
    <property type="evidence" value="ECO:0007669"/>
    <property type="project" value="InterPro"/>
</dbReference>
<dbReference type="InterPro" id="IPR012337">
    <property type="entry name" value="RNaseH-like_sf"/>
</dbReference>